<feature type="domain" description="PAC" evidence="9">
    <location>
        <begin position="510"/>
        <end position="562"/>
    </location>
</feature>
<dbReference type="Pfam" id="PF02518">
    <property type="entry name" value="HATPase_c"/>
    <property type="match status" value="1"/>
</dbReference>
<dbReference type="SMART" id="SM00387">
    <property type="entry name" value="HATPase_c"/>
    <property type="match status" value="1"/>
</dbReference>
<evidence type="ECO:0000259" key="9">
    <source>
        <dbReference type="PROSITE" id="PS50113"/>
    </source>
</evidence>
<dbReference type="InterPro" id="IPR005467">
    <property type="entry name" value="His_kinase_dom"/>
</dbReference>
<dbReference type="InterPro" id="IPR003594">
    <property type="entry name" value="HATPase_dom"/>
</dbReference>
<dbReference type="Gene3D" id="3.40.50.2300">
    <property type="match status" value="2"/>
</dbReference>
<dbReference type="InterPro" id="IPR013656">
    <property type="entry name" value="PAS_4"/>
</dbReference>
<organism evidence="10 11">
    <name type="scientific">Rubrivivax gelatinosus</name>
    <name type="common">Rhodocyclus gelatinosus</name>
    <name type="synonym">Rhodopseudomonas gelatinosa</name>
    <dbReference type="NCBI Taxonomy" id="28068"/>
    <lineage>
        <taxon>Bacteria</taxon>
        <taxon>Pseudomonadati</taxon>
        <taxon>Pseudomonadota</taxon>
        <taxon>Betaproteobacteria</taxon>
        <taxon>Burkholderiales</taxon>
        <taxon>Sphaerotilaceae</taxon>
        <taxon>Rubrivivax</taxon>
    </lineage>
</organism>
<dbReference type="InterPro" id="IPR003661">
    <property type="entry name" value="HisK_dim/P_dom"/>
</dbReference>
<dbReference type="InterPro" id="IPR035965">
    <property type="entry name" value="PAS-like_dom_sf"/>
</dbReference>
<dbReference type="Gene3D" id="1.10.287.130">
    <property type="match status" value="1"/>
</dbReference>
<dbReference type="PANTHER" id="PTHR45339:SF1">
    <property type="entry name" value="HYBRID SIGNAL TRANSDUCTION HISTIDINE KINASE J"/>
    <property type="match status" value="1"/>
</dbReference>
<accession>A0ABS1DSC8</accession>
<name>A0ABS1DSC8_RUBGE</name>
<feature type="modified residue" description="4-aspartylphosphate" evidence="5">
    <location>
        <position position="985"/>
    </location>
</feature>
<dbReference type="SMART" id="SM00091">
    <property type="entry name" value="PAS"/>
    <property type="match status" value="2"/>
</dbReference>
<dbReference type="SMART" id="SM00086">
    <property type="entry name" value="PAC"/>
    <property type="match status" value="2"/>
</dbReference>
<dbReference type="PROSITE" id="PS50112">
    <property type="entry name" value="PAS"/>
    <property type="match status" value="2"/>
</dbReference>
<feature type="domain" description="Response regulatory" evidence="7">
    <location>
        <begin position="931"/>
        <end position="1052"/>
    </location>
</feature>
<dbReference type="CDD" id="cd17546">
    <property type="entry name" value="REC_hyHK_CKI1_RcsC-like"/>
    <property type="match status" value="1"/>
</dbReference>
<dbReference type="CDD" id="cd00130">
    <property type="entry name" value="PAS"/>
    <property type="match status" value="1"/>
</dbReference>
<dbReference type="CDD" id="cd12914">
    <property type="entry name" value="PDC1_DGC_like"/>
    <property type="match status" value="1"/>
</dbReference>
<dbReference type="SUPFAM" id="SSF47384">
    <property type="entry name" value="Homodimeric domain of signal transducing histidine kinase"/>
    <property type="match status" value="1"/>
</dbReference>
<protein>
    <recommendedName>
        <fullName evidence="2">histidine kinase</fullName>
        <ecNumber evidence="2">2.7.13.3</ecNumber>
    </recommendedName>
</protein>
<evidence type="ECO:0000259" key="7">
    <source>
        <dbReference type="PROSITE" id="PS50110"/>
    </source>
</evidence>
<evidence type="ECO:0000256" key="1">
    <source>
        <dbReference type="ARBA" id="ARBA00000085"/>
    </source>
</evidence>
<keyword evidence="3 5" id="KW-0597">Phosphoprotein</keyword>
<feature type="domain" description="PAC" evidence="9">
    <location>
        <begin position="384"/>
        <end position="435"/>
    </location>
</feature>
<dbReference type="Pfam" id="PF13426">
    <property type="entry name" value="PAS_9"/>
    <property type="match status" value="1"/>
</dbReference>
<dbReference type="InterPro" id="IPR036890">
    <property type="entry name" value="HATPase_C_sf"/>
</dbReference>
<dbReference type="SUPFAM" id="SSF55785">
    <property type="entry name" value="PYP-like sensor domain (PAS domain)"/>
    <property type="match status" value="3"/>
</dbReference>
<reference evidence="10" key="2">
    <citation type="journal article" date="2020" name="Microorganisms">
        <title>Osmotic Adaptation and Compatible Solute Biosynthesis of Phototrophic Bacteria as Revealed from Genome Analyses.</title>
        <authorList>
            <person name="Imhoff J.F."/>
            <person name="Rahn T."/>
            <person name="Kunzel S."/>
            <person name="Keller A."/>
            <person name="Neulinger S.C."/>
        </authorList>
    </citation>
    <scope>NUCLEOTIDE SEQUENCE</scope>
    <source>
        <strain evidence="10">IM 151</strain>
    </source>
</reference>
<dbReference type="PROSITE" id="PS50109">
    <property type="entry name" value="HIS_KIN"/>
    <property type="match status" value="1"/>
</dbReference>
<dbReference type="CDD" id="cd12915">
    <property type="entry name" value="PDC2_DGC_like"/>
    <property type="match status" value="1"/>
</dbReference>
<feature type="domain" description="Response regulatory" evidence="7">
    <location>
        <begin position="1080"/>
        <end position="1195"/>
    </location>
</feature>
<dbReference type="SUPFAM" id="SSF55874">
    <property type="entry name" value="ATPase domain of HSP90 chaperone/DNA topoisomerase II/histidine kinase"/>
    <property type="match status" value="1"/>
</dbReference>
<feature type="domain" description="PAS" evidence="8">
    <location>
        <begin position="556"/>
        <end position="623"/>
    </location>
</feature>
<dbReference type="SMART" id="SM00448">
    <property type="entry name" value="REC"/>
    <property type="match status" value="2"/>
</dbReference>
<dbReference type="PROSITE" id="PS50110">
    <property type="entry name" value="RESPONSE_REGULATORY"/>
    <property type="match status" value="2"/>
</dbReference>
<dbReference type="EMBL" id="NRRU01000012">
    <property type="protein sequence ID" value="MBK1712085.1"/>
    <property type="molecule type" value="Genomic_DNA"/>
</dbReference>
<dbReference type="CDD" id="cd00082">
    <property type="entry name" value="HisKA"/>
    <property type="match status" value="1"/>
</dbReference>
<dbReference type="NCBIfam" id="TIGR00229">
    <property type="entry name" value="sensory_box"/>
    <property type="match status" value="2"/>
</dbReference>
<dbReference type="Gene3D" id="3.30.565.10">
    <property type="entry name" value="Histidine kinase-like ATPase, C-terminal domain"/>
    <property type="match status" value="1"/>
</dbReference>
<comment type="caution">
    <text evidence="10">The sequence shown here is derived from an EMBL/GenBank/DDBJ whole genome shotgun (WGS) entry which is preliminary data.</text>
</comment>
<keyword evidence="4" id="KW-0902">Two-component regulatory system</keyword>
<dbReference type="EC" id="2.7.13.3" evidence="2"/>
<evidence type="ECO:0000313" key="10">
    <source>
        <dbReference type="EMBL" id="MBK1712085.1"/>
    </source>
</evidence>
<dbReference type="CDD" id="cd00156">
    <property type="entry name" value="REC"/>
    <property type="match status" value="1"/>
</dbReference>
<dbReference type="InterPro" id="IPR001789">
    <property type="entry name" value="Sig_transdc_resp-reg_receiver"/>
</dbReference>
<dbReference type="InterPro" id="IPR004358">
    <property type="entry name" value="Sig_transdc_His_kin-like_C"/>
</dbReference>
<feature type="domain" description="PAS" evidence="8">
    <location>
        <begin position="436"/>
        <end position="507"/>
    </location>
</feature>
<dbReference type="Gene3D" id="3.30.450.20">
    <property type="entry name" value="PAS domain"/>
    <property type="match status" value="5"/>
</dbReference>
<evidence type="ECO:0000256" key="5">
    <source>
        <dbReference type="PROSITE-ProRule" id="PRU00169"/>
    </source>
</evidence>
<gene>
    <name evidence="10" type="ORF">CKO43_04745</name>
</gene>
<proteinExistence type="predicted"/>
<reference evidence="10" key="1">
    <citation type="submission" date="2017-08" db="EMBL/GenBank/DDBJ databases">
        <authorList>
            <person name="Imhoff J.F."/>
            <person name="Rahn T."/>
            <person name="Kuenzel S."/>
            <person name="Neulinger S.C."/>
        </authorList>
    </citation>
    <scope>NUCLEOTIDE SEQUENCE</scope>
    <source>
        <strain evidence="10">IM 151</strain>
    </source>
</reference>
<dbReference type="InterPro" id="IPR001610">
    <property type="entry name" value="PAC"/>
</dbReference>
<comment type="catalytic activity">
    <reaction evidence="1">
        <text>ATP + protein L-histidine = ADP + protein N-phospho-L-histidine.</text>
        <dbReference type="EC" id="2.7.13.3"/>
    </reaction>
</comment>
<sequence length="1204" mass="131391">MLVLICSHLVWSQRRESYGLAEASIRNSARLLAVHVQNSFDQTNALLASVGLRYAAAAGPRDIERLTEQVRQEVPNYPLVKRVGIIDRDGINFFNTGFDRQSRQRPNAATRAYFQRARGGEKQLMFEGPLQAMLGGEWSLVLARRVEDGNGAFLGVVYAVLPVAAIADGFSRVDLGPSGIVNLRAADFTQIARAPVLAGSASAIGNRNVSATIRELMQAQPGQDHYVYTAVAPVDGIERLYTYQRFDRAPFWMTVGASTSDIGTSWRRTAALLGLICLPIVMLLFWSARRVDRQRLLLQQGIEQRTRRLAESERFLRGLTDTVPGRIAYWDAEPACRFANRAFQAAAVGAGDSAIGARPPEVLGASIWQQEQAYYREALAGSAQRFERRLEQADGSELVLLVSLTPDRVEDAVAGVFELSTDITSLKRAESEIRRQADDLDDLYNRAPCGYHSMAADGTLLRINDTELSWLGYQRDEVVGRKRITDFLTPASLEAFERSMPPLLAGGAPAELELEFVRSDGTLLPVLVSTTAIRDDAGRFVASRSVLTDYSHLRLQQQNLRRVLAAAPMAVRVARLSDNRVLFMNRAFCELVQRSETEALGMDIAAAYVDPAVFAEIRQALQRGEIVLNRLVQLHLPDRPEAAPVWALGSYMAIDYDGQPAVLAWLFDVTELHDARARAEAASRAKSVFLANMSHEIRTPMNAILGLVHLLLREAQDRLQRERLEKVDGAARHLLEIINSVLDLSKIEAGRMALERREFVLDELLQHSLELVRAKADEKGLELVVDIESLPRRLVGDATRLSQMLINLLGNAVKFTRQGWVLLRGRREQQLGDSFLLRFEVQDSGPGITPEVQARLFEAFEQGDGSTTRLHGGTGLGLRLTRHFAELMGGAAGVRSSPGAGSTFWFTVLLQPAAHEPGDGADAAAPLRGLSVLLADDLAAAREPVAACLRRWGLAVETAASLGDAQERVARQAAAGSGFELLLLDWPLADGDELQVLLAAASRPGAPRPRVLLLAAREDAALRQAAQQAGVDAVLLKPVTPSALLTALLECVGAAEGRGREPGADASAEARLRAAHAGRRVLLAEDNPINQEVAIALLNEAGIEVDTCGDGRRAVAMVRQHPYALVLMDVQMPGLDGLEAARRIRAALGPALPIIAMTANAFDGDAQACLDAGMDDYLAKPIEPEQLFSTLLRWLERPLGMAAH</sequence>
<evidence type="ECO:0000259" key="8">
    <source>
        <dbReference type="PROSITE" id="PS50112"/>
    </source>
</evidence>
<dbReference type="Pfam" id="PF00072">
    <property type="entry name" value="Response_reg"/>
    <property type="match status" value="2"/>
</dbReference>
<dbReference type="InterPro" id="IPR000700">
    <property type="entry name" value="PAS-assoc_C"/>
</dbReference>
<evidence type="ECO:0000313" key="11">
    <source>
        <dbReference type="Proteomes" id="UP001041814"/>
    </source>
</evidence>
<dbReference type="CDD" id="cd16922">
    <property type="entry name" value="HATPase_EvgS-ArcB-TorS-like"/>
    <property type="match status" value="1"/>
</dbReference>
<dbReference type="Pfam" id="PF08448">
    <property type="entry name" value="PAS_4"/>
    <property type="match status" value="1"/>
</dbReference>
<evidence type="ECO:0000256" key="4">
    <source>
        <dbReference type="ARBA" id="ARBA00023012"/>
    </source>
</evidence>
<dbReference type="InterPro" id="IPR036097">
    <property type="entry name" value="HisK_dim/P_sf"/>
</dbReference>
<dbReference type="SMART" id="SM00388">
    <property type="entry name" value="HisKA"/>
    <property type="match status" value="1"/>
</dbReference>
<dbReference type="SUPFAM" id="SSF52172">
    <property type="entry name" value="CheY-like"/>
    <property type="match status" value="2"/>
</dbReference>
<evidence type="ECO:0000256" key="2">
    <source>
        <dbReference type="ARBA" id="ARBA00012438"/>
    </source>
</evidence>
<evidence type="ECO:0000259" key="6">
    <source>
        <dbReference type="PROSITE" id="PS50109"/>
    </source>
</evidence>
<dbReference type="Pfam" id="PF13188">
    <property type="entry name" value="PAS_8"/>
    <property type="match status" value="1"/>
</dbReference>
<feature type="domain" description="Histidine kinase" evidence="6">
    <location>
        <begin position="692"/>
        <end position="912"/>
    </location>
</feature>
<dbReference type="PROSITE" id="PS50113">
    <property type="entry name" value="PAC"/>
    <property type="match status" value="2"/>
</dbReference>
<dbReference type="PANTHER" id="PTHR45339">
    <property type="entry name" value="HYBRID SIGNAL TRANSDUCTION HISTIDINE KINASE J"/>
    <property type="match status" value="1"/>
</dbReference>
<dbReference type="InterPro" id="IPR000014">
    <property type="entry name" value="PAS"/>
</dbReference>
<dbReference type="Proteomes" id="UP001041814">
    <property type="component" value="Unassembled WGS sequence"/>
</dbReference>
<evidence type="ECO:0000256" key="3">
    <source>
        <dbReference type="ARBA" id="ARBA00022553"/>
    </source>
</evidence>
<keyword evidence="11" id="KW-1185">Reference proteome</keyword>
<dbReference type="PRINTS" id="PR00344">
    <property type="entry name" value="BCTRLSENSOR"/>
</dbReference>
<dbReference type="Pfam" id="PF00512">
    <property type="entry name" value="HisKA"/>
    <property type="match status" value="1"/>
</dbReference>
<dbReference type="InterPro" id="IPR011006">
    <property type="entry name" value="CheY-like_superfamily"/>
</dbReference>
<feature type="modified residue" description="4-aspartylphosphate" evidence="5">
    <location>
        <position position="1129"/>
    </location>
</feature>